<name>A0A218Z365_9HELO</name>
<organism evidence="2 3">
    <name type="scientific">Diplocarpon coronariae</name>
    <dbReference type="NCBI Taxonomy" id="2795749"/>
    <lineage>
        <taxon>Eukaryota</taxon>
        <taxon>Fungi</taxon>
        <taxon>Dikarya</taxon>
        <taxon>Ascomycota</taxon>
        <taxon>Pezizomycotina</taxon>
        <taxon>Leotiomycetes</taxon>
        <taxon>Helotiales</taxon>
        <taxon>Drepanopezizaceae</taxon>
        <taxon>Diplocarpon</taxon>
    </lineage>
</organism>
<dbReference type="InParanoid" id="A0A218Z365"/>
<feature type="region of interest" description="Disordered" evidence="1">
    <location>
        <begin position="1"/>
        <end position="46"/>
    </location>
</feature>
<comment type="caution">
    <text evidence="2">The sequence shown here is derived from an EMBL/GenBank/DDBJ whole genome shotgun (WGS) entry which is preliminary data.</text>
</comment>
<feature type="compositionally biased region" description="Basic and acidic residues" evidence="1">
    <location>
        <begin position="1"/>
        <end position="11"/>
    </location>
</feature>
<dbReference type="Proteomes" id="UP000242519">
    <property type="component" value="Unassembled WGS sequence"/>
</dbReference>
<sequence>MPKLVQADKKALKGRRNSSGDSPAADTQIVQSKNARDARARRRSMVKPADYAREVYHEDNIATMSPPHIAVEDTEEEVQSLGEAAKFEHPAARGAARSRSPAAKTASPSVLQTKRPRDKTSSAPVFSMYGPAMNPTSLRWVPPRKNSAYHPVRAGPTPKTPRGGDATPSRTQGSRILKNPRVEKHAMTTRQSQNLEKAIERHSGEKLDKHATDSERSLGKRVS</sequence>
<dbReference type="EMBL" id="MZNU01000226">
    <property type="protein sequence ID" value="OWP02531.1"/>
    <property type="molecule type" value="Genomic_DNA"/>
</dbReference>
<protein>
    <submittedName>
        <fullName evidence="2">Uncharacterized protein</fullName>
    </submittedName>
</protein>
<gene>
    <name evidence="2" type="ORF">B2J93_4374</name>
</gene>
<dbReference type="AlphaFoldDB" id="A0A218Z365"/>
<reference evidence="2 3" key="1">
    <citation type="submission" date="2017-04" db="EMBL/GenBank/DDBJ databases">
        <title>Draft genome sequence of Marssonina coronaria NL1: causal agent of apple blotch.</title>
        <authorList>
            <person name="Cheng Q."/>
        </authorList>
    </citation>
    <scope>NUCLEOTIDE SEQUENCE [LARGE SCALE GENOMIC DNA]</scope>
    <source>
        <strain evidence="2 3">NL1</strain>
    </source>
</reference>
<evidence type="ECO:0000313" key="3">
    <source>
        <dbReference type="Proteomes" id="UP000242519"/>
    </source>
</evidence>
<feature type="region of interest" description="Disordered" evidence="1">
    <location>
        <begin position="87"/>
        <end position="223"/>
    </location>
</feature>
<evidence type="ECO:0000256" key="1">
    <source>
        <dbReference type="SAM" id="MobiDB-lite"/>
    </source>
</evidence>
<feature type="compositionally biased region" description="Low complexity" evidence="1">
    <location>
        <begin position="92"/>
        <end position="103"/>
    </location>
</feature>
<proteinExistence type="predicted"/>
<feature type="compositionally biased region" description="Basic and acidic residues" evidence="1">
    <location>
        <begin position="197"/>
        <end position="223"/>
    </location>
</feature>
<keyword evidence="3" id="KW-1185">Reference proteome</keyword>
<accession>A0A218Z365</accession>
<evidence type="ECO:0000313" key="2">
    <source>
        <dbReference type="EMBL" id="OWP02531.1"/>
    </source>
</evidence>